<dbReference type="OrthoDB" id="425534at2759"/>
<keyword evidence="2 6" id="KW-0378">Hydrolase</keyword>
<name>A0A8H6YTG4_9AGAR</name>
<keyword evidence="3" id="KW-0732">Signal</keyword>
<sequence length="583" mass="62302">MLSLAFKRLRFIALCITTAQAVSDFDWQTLTPSPGLDWKPCYSGFQCTRLTVPLDYSAPQGSNASIAIVRLPSTAPKSEYRGPILFNPGGPGGSGVDAIVENGEAFVNTFGPGFDIVGFDPRGISYSTPIISFFNTEAERRFLIPSATNIIYPSLNQSSHALSEGWADYQLLGQLALASDVGAGHYLQHMSTDNIARDMLRITEVFGFEKLQYWGISYGSVLGATFATMFPVCGHLKLLKSKLSGCCHIHPFRSFNRLTSISQSANGTSMMADVDGSLDAFFDGCHKAGPELCPFYEPTASAISAKLDALTASVHEKPIAVVTPGSHGLIDLTFLRNVILDALFDPYDSASGFVPLAQGLAHLAKGNATALYALGAIPTFECPASASAAPAFHENNLEAYIAIACGDANPVNDTLTELQEYWLNGLRVSNFSDLLSSPRVVCSGYNIHRPGRFQGPVGAKNISFPLLLVGNTLDPGTAHAGAIQTSKAFPGSVVLTQDSVGHTSLVAPSSCKDGYFREYFVNGTLPAPGTVCPIDIELFPNSTSPDASATTKRALQTVEEKRLLNAGRKIGRVVRRAVGRRAL</sequence>
<evidence type="ECO:0000259" key="5">
    <source>
        <dbReference type="Pfam" id="PF08386"/>
    </source>
</evidence>
<evidence type="ECO:0000259" key="4">
    <source>
        <dbReference type="Pfam" id="PF00561"/>
    </source>
</evidence>
<reference evidence="6" key="1">
    <citation type="submission" date="2020-05" db="EMBL/GenBank/DDBJ databases">
        <title>Mycena genomes resolve the evolution of fungal bioluminescence.</title>
        <authorList>
            <person name="Tsai I.J."/>
        </authorList>
    </citation>
    <scope>NUCLEOTIDE SEQUENCE</scope>
    <source>
        <strain evidence="6">CCC161011</strain>
    </source>
</reference>
<evidence type="ECO:0000313" key="6">
    <source>
        <dbReference type="EMBL" id="KAF7366023.1"/>
    </source>
</evidence>
<gene>
    <name evidence="6" type="ORF">MVEN_00478200</name>
</gene>
<feature type="domain" description="AB hydrolase-1" evidence="4">
    <location>
        <begin position="83"/>
        <end position="231"/>
    </location>
</feature>
<dbReference type="Pfam" id="PF00561">
    <property type="entry name" value="Abhydrolase_1"/>
    <property type="match status" value="1"/>
</dbReference>
<protein>
    <submittedName>
        <fullName evidence="6">AB hydrolase-1 domain-containing protein</fullName>
    </submittedName>
</protein>
<dbReference type="InterPro" id="IPR029058">
    <property type="entry name" value="AB_hydrolase_fold"/>
</dbReference>
<dbReference type="EMBL" id="JACAZI010000003">
    <property type="protein sequence ID" value="KAF7366023.1"/>
    <property type="molecule type" value="Genomic_DNA"/>
</dbReference>
<accession>A0A8H6YTG4</accession>
<feature type="signal peptide" evidence="3">
    <location>
        <begin position="1"/>
        <end position="21"/>
    </location>
</feature>
<dbReference type="InterPro" id="IPR051601">
    <property type="entry name" value="Serine_prot/Carboxylest_S33"/>
</dbReference>
<evidence type="ECO:0000256" key="2">
    <source>
        <dbReference type="ARBA" id="ARBA00022801"/>
    </source>
</evidence>
<dbReference type="AlphaFoldDB" id="A0A8H6YTG4"/>
<dbReference type="Gene3D" id="3.40.50.1820">
    <property type="entry name" value="alpha/beta hydrolase"/>
    <property type="match status" value="1"/>
</dbReference>
<evidence type="ECO:0000256" key="3">
    <source>
        <dbReference type="SAM" id="SignalP"/>
    </source>
</evidence>
<dbReference type="InterPro" id="IPR013595">
    <property type="entry name" value="Pept_S33_TAP-like_C"/>
</dbReference>
<evidence type="ECO:0000256" key="1">
    <source>
        <dbReference type="ARBA" id="ARBA00010088"/>
    </source>
</evidence>
<dbReference type="Pfam" id="PF08386">
    <property type="entry name" value="Abhydrolase_4"/>
    <property type="match status" value="1"/>
</dbReference>
<dbReference type="PANTHER" id="PTHR43248">
    <property type="entry name" value="2-SUCCINYL-6-HYDROXY-2,4-CYCLOHEXADIENE-1-CARBOXYLATE SYNTHASE"/>
    <property type="match status" value="1"/>
</dbReference>
<dbReference type="Proteomes" id="UP000620124">
    <property type="component" value="Unassembled WGS sequence"/>
</dbReference>
<dbReference type="SUPFAM" id="SSF53474">
    <property type="entry name" value="alpha/beta-Hydrolases"/>
    <property type="match status" value="1"/>
</dbReference>
<comment type="caution">
    <text evidence="6">The sequence shown here is derived from an EMBL/GenBank/DDBJ whole genome shotgun (WGS) entry which is preliminary data.</text>
</comment>
<proteinExistence type="inferred from homology"/>
<comment type="similarity">
    <text evidence="1">Belongs to the peptidase S33 family.</text>
</comment>
<dbReference type="PANTHER" id="PTHR43248:SF25">
    <property type="entry name" value="AB HYDROLASE-1 DOMAIN-CONTAINING PROTEIN-RELATED"/>
    <property type="match status" value="1"/>
</dbReference>
<dbReference type="InterPro" id="IPR000073">
    <property type="entry name" value="AB_hydrolase_1"/>
</dbReference>
<feature type="domain" description="Peptidase S33 tripeptidyl aminopeptidase-like C-terminal" evidence="5">
    <location>
        <begin position="433"/>
        <end position="532"/>
    </location>
</feature>
<keyword evidence="7" id="KW-1185">Reference proteome</keyword>
<feature type="chain" id="PRO_5034323822" evidence="3">
    <location>
        <begin position="22"/>
        <end position="583"/>
    </location>
</feature>
<evidence type="ECO:0000313" key="7">
    <source>
        <dbReference type="Proteomes" id="UP000620124"/>
    </source>
</evidence>
<dbReference type="GO" id="GO:0016787">
    <property type="term" value="F:hydrolase activity"/>
    <property type="evidence" value="ECO:0007669"/>
    <property type="project" value="UniProtKB-KW"/>
</dbReference>
<organism evidence="6 7">
    <name type="scientific">Mycena venus</name>
    <dbReference type="NCBI Taxonomy" id="2733690"/>
    <lineage>
        <taxon>Eukaryota</taxon>
        <taxon>Fungi</taxon>
        <taxon>Dikarya</taxon>
        <taxon>Basidiomycota</taxon>
        <taxon>Agaricomycotina</taxon>
        <taxon>Agaricomycetes</taxon>
        <taxon>Agaricomycetidae</taxon>
        <taxon>Agaricales</taxon>
        <taxon>Marasmiineae</taxon>
        <taxon>Mycenaceae</taxon>
        <taxon>Mycena</taxon>
    </lineage>
</organism>